<comment type="function">
    <text evidence="1">Accessory subunit of the mitochondrial membrane respiratory chain NADH dehydrogenase (Complex I), that is believed not to be involved in catalysis. Complex I functions in the transfer of electrons from NADH to the respiratory chain. The immediate electron acceptor for the enzyme is believed to be ubiquinone.</text>
</comment>
<dbReference type="Proteomes" id="UP000887540">
    <property type="component" value="Unplaced"/>
</dbReference>
<proteinExistence type="inferred from homology"/>
<dbReference type="AlphaFoldDB" id="A0A914CJP9"/>
<evidence type="ECO:0000256" key="2">
    <source>
        <dbReference type="ARBA" id="ARBA00004443"/>
    </source>
</evidence>
<dbReference type="PANTHER" id="PTHR12653">
    <property type="entry name" value="NADH-UBIQUINONE OXIDOREDUCTASE 13 KD-B SUBUNIT"/>
    <property type="match status" value="1"/>
</dbReference>
<evidence type="ECO:0000256" key="1">
    <source>
        <dbReference type="ARBA" id="ARBA00003195"/>
    </source>
</evidence>
<comment type="similarity">
    <text evidence="3">Belongs to the complex I NDUFA5 subunit family.</text>
</comment>
<reference evidence="12" key="1">
    <citation type="submission" date="2022-11" db="UniProtKB">
        <authorList>
            <consortium name="WormBaseParasite"/>
        </authorList>
    </citation>
    <scope>IDENTIFICATION</scope>
</reference>
<dbReference type="InterPro" id="IPR006806">
    <property type="entry name" value="NDUFA5"/>
</dbReference>
<keyword evidence="8" id="KW-0249">Electron transport</keyword>
<dbReference type="PANTHER" id="PTHR12653:SF0">
    <property type="entry name" value="NADH DEHYDROGENASE [UBIQUINONE] 1 ALPHA SUBCOMPLEX SUBUNIT 5"/>
    <property type="match status" value="1"/>
</dbReference>
<dbReference type="WBParaSite" id="ACRNAN_scaffold1107.g21731.t1">
    <property type="protein sequence ID" value="ACRNAN_scaffold1107.g21731.t1"/>
    <property type="gene ID" value="ACRNAN_scaffold1107.g21731"/>
</dbReference>
<dbReference type="Pfam" id="PF04716">
    <property type="entry name" value="ETC_C1_NDUFA5"/>
    <property type="match status" value="1"/>
</dbReference>
<evidence type="ECO:0000313" key="11">
    <source>
        <dbReference type="Proteomes" id="UP000887540"/>
    </source>
</evidence>
<keyword evidence="9" id="KW-0496">Mitochondrion</keyword>
<evidence type="ECO:0000256" key="8">
    <source>
        <dbReference type="ARBA" id="ARBA00022982"/>
    </source>
</evidence>
<sequence length="142" mass="16684">MRLIPSCSMYINPYLHYYNKKLKKVRPDYYKQTTGLTGLFVDDSPHRTLSTLYGRILRSLQQVPESAAYRKYTEPLVKQRLILVESEPDPQKLEERIGMGQLEEVIEQAEYELRTCRAIIDSKAWEPLVEQPPKGQWNWPIA</sequence>
<evidence type="ECO:0000313" key="12">
    <source>
        <dbReference type="WBParaSite" id="ACRNAN_scaffold1107.g21731.t1"/>
    </source>
</evidence>
<protein>
    <submittedName>
        <fullName evidence="12">NADH dehydrogenase [ubiquinone] 1 alpha subcomplex subunit 5</fullName>
    </submittedName>
</protein>
<evidence type="ECO:0000256" key="6">
    <source>
        <dbReference type="ARBA" id="ARBA00022660"/>
    </source>
</evidence>
<keyword evidence="6" id="KW-0679">Respiratory chain</keyword>
<keyword evidence="5" id="KW-0813">Transport</keyword>
<organism evidence="11 12">
    <name type="scientific">Acrobeloides nanus</name>
    <dbReference type="NCBI Taxonomy" id="290746"/>
    <lineage>
        <taxon>Eukaryota</taxon>
        <taxon>Metazoa</taxon>
        <taxon>Ecdysozoa</taxon>
        <taxon>Nematoda</taxon>
        <taxon>Chromadorea</taxon>
        <taxon>Rhabditida</taxon>
        <taxon>Tylenchina</taxon>
        <taxon>Cephalobomorpha</taxon>
        <taxon>Cephaloboidea</taxon>
        <taxon>Cephalobidae</taxon>
        <taxon>Acrobeloides</taxon>
    </lineage>
</organism>
<dbReference type="GO" id="GO:0022904">
    <property type="term" value="P:respiratory electron transport chain"/>
    <property type="evidence" value="ECO:0007669"/>
    <property type="project" value="InterPro"/>
</dbReference>
<evidence type="ECO:0000256" key="10">
    <source>
        <dbReference type="ARBA" id="ARBA00023136"/>
    </source>
</evidence>
<dbReference type="GO" id="GO:0005743">
    <property type="term" value="C:mitochondrial inner membrane"/>
    <property type="evidence" value="ECO:0007669"/>
    <property type="project" value="UniProtKB-SubCell"/>
</dbReference>
<comment type="subunit">
    <text evidence="4">Complex I is composed of 45 different subunits.</text>
</comment>
<accession>A0A914CJP9</accession>
<evidence type="ECO:0000256" key="7">
    <source>
        <dbReference type="ARBA" id="ARBA00022792"/>
    </source>
</evidence>
<keyword evidence="7" id="KW-0999">Mitochondrion inner membrane</keyword>
<keyword evidence="10" id="KW-0472">Membrane</keyword>
<evidence type="ECO:0000256" key="5">
    <source>
        <dbReference type="ARBA" id="ARBA00022448"/>
    </source>
</evidence>
<evidence type="ECO:0000256" key="9">
    <source>
        <dbReference type="ARBA" id="ARBA00023128"/>
    </source>
</evidence>
<comment type="subcellular location">
    <subcellularLocation>
        <location evidence="2">Mitochondrion inner membrane</location>
        <topology evidence="2">Peripheral membrane protein</topology>
        <orientation evidence="2">Matrix side</orientation>
    </subcellularLocation>
</comment>
<name>A0A914CJP9_9BILA</name>
<keyword evidence="11" id="KW-1185">Reference proteome</keyword>
<evidence type="ECO:0000256" key="3">
    <source>
        <dbReference type="ARBA" id="ARBA00010261"/>
    </source>
</evidence>
<evidence type="ECO:0000256" key="4">
    <source>
        <dbReference type="ARBA" id="ARBA00011533"/>
    </source>
</evidence>